<dbReference type="SMART" id="SM01008">
    <property type="entry name" value="Ald_Xan_dh_C"/>
    <property type="match status" value="1"/>
</dbReference>
<dbReference type="KEGG" id="vpy:HZI73_03200"/>
<dbReference type="PANTHER" id="PTHR11908">
    <property type="entry name" value="XANTHINE DEHYDROGENASE"/>
    <property type="match status" value="1"/>
</dbReference>
<dbReference type="SUPFAM" id="SSF56003">
    <property type="entry name" value="Molybdenum cofactor-binding domain"/>
    <property type="match status" value="1"/>
</dbReference>
<keyword evidence="1" id="KW-0500">Molybdenum</keyword>
<dbReference type="AlphaFoldDB" id="A0A8J8MGU6"/>
<reference evidence="4" key="1">
    <citation type="submission" date="2020-07" db="EMBL/GenBank/DDBJ databases">
        <title>Vallitalea pronyensis genome.</title>
        <authorList>
            <person name="Postec A."/>
        </authorList>
    </citation>
    <scope>NUCLEOTIDE SEQUENCE</scope>
    <source>
        <strain evidence="4">FatNI3</strain>
    </source>
</reference>
<evidence type="ECO:0000256" key="2">
    <source>
        <dbReference type="ARBA" id="ARBA00023002"/>
    </source>
</evidence>
<dbReference type="Pfam" id="PF02738">
    <property type="entry name" value="MoCoBD_1"/>
    <property type="match status" value="1"/>
</dbReference>
<dbReference type="EMBL" id="CP058649">
    <property type="protein sequence ID" value="QUI21349.1"/>
    <property type="molecule type" value="Genomic_DNA"/>
</dbReference>
<dbReference type="InterPro" id="IPR037165">
    <property type="entry name" value="AldOxase/xan_DH_Mopterin-bd_sf"/>
</dbReference>
<gene>
    <name evidence="4" type="ORF">HZI73_03200</name>
</gene>
<dbReference type="GO" id="GO:0016491">
    <property type="term" value="F:oxidoreductase activity"/>
    <property type="evidence" value="ECO:0007669"/>
    <property type="project" value="UniProtKB-KW"/>
</dbReference>
<dbReference type="InterPro" id="IPR046867">
    <property type="entry name" value="AldOxase/xan_DH_MoCoBD2"/>
</dbReference>
<feature type="domain" description="Aldehyde oxidase/xanthine dehydrogenase a/b hammerhead" evidence="3">
    <location>
        <begin position="21"/>
        <end position="124"/>
    </location>
</feature>
<dbReference type="Gene3D" id="3.30.365.10">
    <property type="entry name" value="Aldehyde oxidase/xanthine dehydrogenase, molybdopterin binding domain"/>
    <property type="match status" value="4"/>
</dbReference>
<dbReference type="InterPro" id="IPR008274">
    <property type="entry name" value="AldOxase/xan_DH_MoCoBD1"/>
</dbReference>
<dbReference type="GO" id="GO:0005506">
    <property type="term" value="F:iron ion binding"/>
    <property type="evidence" value="ECO:0007669"/>
    <property type="project" value="InterPro"/>
</dbReference>
<evidence type="ECO:0000313" key="5">
    <source>
        <dbReference type="Proteomes" id="UP000683246"/>
    </source>
</evidence>
<organism evidence="4 5">
    <name type="scientific">Vallitalea pronyensis</name>
    <dbReference type="NCBI Taxonomy" id="1348613"/>
    <lineage>
        <taxon>Bacteria</taxon>
        <taxon>Bacillati</taxon>
        <taxon>Bacillota</taxon>
        <taxon>Clostridia</taxon>
        <taxon>Lachnospirales</taxon>
        <taxon>Vallitaleaceae</taxon>
        <taxon>Vallitalea</taxon>
    </lineage>
</organism>
<evidence type="ECO:0000256" key="1">
    <source>
        <dbReference type="ARBA" id="ARBA00022505"/>
    </source>
</evidence>
<dbReference type="SUPFAM" id="SSF54665">
    <property type="entry name" value="CO dehydrogenase molybdoprotein N-domain-like"/>
    <property type="match status" value="1"/>
</dbReference>
<dbReference type="Proteomes" id="UP000683246">
    <property type="component" value="Chromosome"/>
</dbReference>
<dbReference type="InterPro" id="IPR000674">
    <property type="entry name" value="Ald_Oxase/Xan_DH_a/b"/>
</dbReference>
<accession>A0A8J8MGU6</accession>
<protein>
    <submittedName>
        <fullName evidence="4">Xanthine dehydrogenase family protein molybdopterin-binding subunit</fullName>
    </submittedName>
</protein>
<evidence type="ECO:0000259" key="3">
    <source>
        <dbReference type="SMART" id="SM01008"/>
    </source>
</evidence>
<keyword evidence="5" id="KW-1185">Reference proteome</keyword>
<dbReference type="InterPro" id="IPR016208">
    <property type="entry name" value="Ald_Oxase/xanthine_DH-like"/>
</dbReference>
<dbReference type="RefSeq" id="WP_212696818.1">
    <property type="nucleotide sequence ID" value="NZ_CP058649.1"/>
</dbReference>
<proteinExistence type="predicted"/>
<evidence type="ECO:0000313" key="4">
    <source>
        <dbReference type="EMBL" id="QUI21349.1"/>
    </source>
</evidence>
<dbReference type="Gene3D" id="3.90.1170.50">
    <property type="entry name" value="Aldehyde oxidase/xanthine dehydrogenase, a/b hammerhead"/>
    <property type="match status" value="1"/>
</dbReference>
<dbReference type="Pfam" id="PF20256">
    <property type="entry name" value="MoCoBD_2"/>
    <property type="match status" value="1"/>
</dbReference>
<dbReference type="Pfam" id="PF01315">
    <property type="entry name" value="Ald_Xan_dh_C"/>
    <property type="match status" value="1"/>
</dbReference>
<sequence>MNADDYIGKSFLRKDAKDKVTGNAHYTADFQQNFYYASLVTSQYAHADILEVDTHEAQSMDGVLAILTGREYPIITGPIIVDRPVIAIDKVRYYGEPVAIVVADTDAHAKNAASKIKVHYKPLKVINSIEESLNPNYPVLHPYLGEYKRSVTEAEIKDVFPIPNTNIANLQKIRKGTEAFHTCDVVVENSISFTQSDHAPMETHCCYCNIQADGQVNIHSSSQGPFVIKEYISKFFDVPENKVNVTVPFVGGAYGGKTPVIIECLCYLASKAVNGRTVKLLLPRDEDMITCAVHIGLTATIRLGATKDGQLKAYHGVFYFDGGAYSDKAIVIARAAAQNCTGPYNINNVYCDSYCLYTNHTFATAYRGFGHAEMTYAVERAMDVLAKKLHMDPLKLRYINAIQQEDTTPTDTTLIGKVGNLRQCIDKLKDTLQWDNQKIIQTGKDTILTRGIACFWKSFSVPTDCVTGTVLTFMRDGSVNLICGLIDIGQGTKSALAQIVSEVLTIPYHKVHVDFAANTSSAPHDWKTAASRGMFMCGNATLRAAQQVKDELLSRASFVLRHSKEQLVMKDENIYVKTNPAIHIAFKDLVLGYSFPNGNSIMGEIIGSGTDIVNGLTPLNKNTGKGNPASQWTVAAQAVEVEINLRTYRYKIHQAYTVIDAGKIINPALAIGQVKGGMNMGLSFASREKFYRTNEGITLNDNLRTYLIIRYGEVDKYTVEFVETPGADGPYGAGGIGEHGVIGMPAALSNALSHALNIQLNTLPLTPEILWQNKEGHHDRV</sequence>
<name>A0A8J8MGU6_9FIRM</name>
<dbReference type="PANTHER" id="PTHR11908:SF132">
    <property type="entry name" value="ALDEHYDE OXIDASE 1-RELATED"/>
    <property type="match status" value="1"/>
</dbReference>
<keyword evidence="2" id="KW-0560">Oxidoreductase</keyword>
<dbReference type="InterPro" id="IPR036856">
    <property type="entry name" value="Ald_Oxase/Xan_DH_a/b_sf"/>
</dbReference>